<feature type="domain" description="Glutaredoxin" evidence="1">
    <location>
        <begin position="7"/>
        <end position="59"/>
    </location>
</feature>
<accession>A0A7W4UKU7</accession>
<organism evidence="2 3">
    <name type="scientific">Cellulomonas cellasea</name>
    <dbReference type="NCBI Taxonomy" id="43670"/>
    <lineage>
        <taxon>Bacteria</taxon>
        <taxon>Bacillati</taxon>
        <taxon>Actinomycetota</taxon>
        <taxon>Actinomycetes</taxon>
        <taxon>Micrococcales</taxon>
        <taxon>Cellulomonadaceae</taxon>
        <taxon>Cellulomonas</taxon>
    </lineage>
</organism>
<evidence type="ECO:0000313" key="3">
    <source>
        <dbReference type="Proteomes" id="UP000518206"/>
    </source>
</evidence>
<name>A0A7W4UKU7_9CELL</name>
<dbReference type="InterPro" id="IPR002109">
    <property type="entry name" value="Glutaredoxin"/>
</dbReference>
<sequence length="86" mass="9450">MSTTAKVTVYTRKGCVACMATFRALTKAGISYEAIDTTCNQTLEDELRAAGALQMPVVVTPIGRWDGFRDDRIRDLRDHLAQQASA</sequence>
<dbReference type="InterPro" id="IPR036249">
    <property type="entry name" value="Thioredoxin-like_sf"/>
</dbReference>
<dbReference type="Proteomes" id="UP000518206">
    <property type="component" value="Unassembled WGS sequence"/>
</dbReference>
<dbReference type="CDD" id="cd02976">
    <property type="entry name" value="NrdH"/>
    <property type="match status" value="1"/>
</dbReference>
<dbReference type="SUPFAM" id="SSF52833">
    <property type="entry name" value="Thioredoxin-like"/>
    <property type="match status" value="1"/>
</dbReference>
<dbReference type="RefSeq" id="WP_183298274.1">
    <property type="nucleotide sequence ID" value="NZ_JACHVX010000012.1"/>
</dbReference>
<comment type="caution">
    <text evidence="2">The sequence shown here is derived from an EMBL/GenBank/DDBJ whole genome shotgun (WGS) entry which is preliminary data.</text>
</comment>
<dbReference type="AlphaFoldDB" id="A0A7W4UKU7"/>
<reference evidence="2 3" key="2">
    <citation type="submission" date="2020-08" db="EMBL/GenBank/DDBJ databases">
        <authorList>
            <person name="Partida-Martinez L."/>
            <person name="Huntemann M."/>
            <person name="Clum A."/>
            <person name="Wang J."/>
            <person name="Palaniappan K."/>
            <person name="Ritter S."/>
            <person name="Chen I.-M."/>
            <person name="Stamatis D."/>
            <person name="Reddy T."/>
            <person name="O'Malley R."/>
            <person name="Daum C."/>
            <person name="Shapiro N."/>
            <person name="Ivanova N."/>
            <person name="Kyrpides N."/>
            <person name="Woyke T."/>
        </authorList>
    </citation>
    <scope>NUCLEOTIDE SEQUENCE [LARGE SCALE GENOMIC DNA]</scope>
    <source>
        <strain evidence="2 3">RAS26</strain>
    </source>
</reference>
<dbReference type="EMBL" id="JACHVX010000012">
    <property type="protein sequence ID" value="MBB2925565.1"/>
    <property type="molecule type" value="Genomic_DNA"/>
</dbReference>
<reference evidence="2 3" key="1">
    <citation type="submission" date="2020-08" db="EMBL/GenBank/DDBJ databases">
        <title>The Agave Microbiome: Exploring the role of microbial communities in plant adaptations to desert environments.</title>
        <authorList>
            <person name="Partida-Martinez L.P."/>
        </authorList>
    </citation>
    <scope>NUCLEOTIDE SEQUENCE [LARGE SCALE GENOMIC DNA]</scope>
    <source>
        <strain evidence="2 3">RAS26</strain>
    </source>
</reference>
<dbReference type="Gene3D" id="3.40.30.10">
    <property type="entry name" value="Glutaredoxin"/>
    <property type="match status" value="1"/>
</dbReference>
<protein>
    <submittedName>
        <fullName evidence="2">Glutaredoxin-like protein NrdH</fullName>
    </submittedName>
</protein>
<evidence type="ECO:0000259" key="1">
    <source>
        <dbReference type="Pfam" id="PF00462"/>
    </source>
</evidence>
<dbReference type="Pfam" id="PF00462">
    <property type="entry name" value="Glutaredoxin"/>
    <property type="match status" value="1"/>
</dbReference>
<evidence type="ECO:0000313" key="2">
    <source>
        <dbReference type="EMBL" id="MBB2925565.1"/>
    </source>
</evidence>
<proteinExistence type="predicted"/>
<dbReference type="PROSITE" id="PS51354">
    <property type="entry name" value="GLUTAREDOXIN_2"/>
    <property type="match status" value="1"/>
</dbReference>
<gene>
    <name evidence="2" type="ORF">FHR80_004512</name>
</gene>